<proteinExistence type="predicted"/>
<name>A0A8X6Q189_NEPPI</name>
<feature type="compositionally biased region" description="Low complexity" evidence="2">
    <location>
        <begin position="1050"/>
        <end position="1061"/>
    </location>
</feature>
<organism evidence="3 4">
    <name type="scientific">Nephila pilipes</name>
    <name type="common">Giant wood spider</name>
    <name type="synonym">Nephila maculata</name>
    <dbReference type="NCBI Taxonomy" id="299642"/>
    <lineage>
        <taxon>Eukaryota</taxon>
        <taxon>Metazoa</taxon>
        <taxon>Ecdysozoa</taxon>
        <taxon>Arthropoda</taxon>
        <taxon>Chelicerata</taxon>
        <taxon>Arachnida</taxon>
        <taxon>Araneae</taxon>
        <taxon>Araneomorphae</taxon>
        <taxon>Entelegynae</taxon>
        <taxon>Araneoidea</taxon>
        <taxon>Nephilidae</taxon>
        <taxon>Nephila</taxon>
    </lineage>
</organism>
<comment type="caution">
    <text evidence="3">The sequence shown here is derived from an EMBL/GenBank/DDBJ whole genome shotgun (WGS) entry which is preliminary data.</text>
</comment>
<dbReference type="OrthoDB" id="6436323at2759"/>
<reference evidence="3" key="1">
    <citation type="submission" date="2020-08" db="EMBL/GenBank/DDBJ databases">
        <title>Multicomponent nature underlies the extraordinary mechanical properties of spider dragline silk.</title>
        <authorList>
            <person name="Kono N."/>
            <person name="Nakamura H."/>
            <person name="Mori M."/>
            <person name="Yoshida Y."/>
            <person name="Ohtoshi R."/>
            <person name="Malay A.D."/>
            <person name="Moran D.A.P."/>
            <person name="Tomita M."/>
            <person name="Numata K."/>
            <person name="Arakawa K."/>
        </authorList>
    </citation>
    <scope>NUCLEOTIDE SEQUENCE</scope>
</reference>
<keyword evidence="1" id="KW-0175">Coiled coil</keyword>
<dbReference type="EMBL" id="BMAW01027187">
    <property type="protein sequence ID" value="GFU00926.1"/>
    <property type="molecule type" value="Genomic_DNA"/>
</dbReference>
<feature type="compositionally biased region" description="Low complexity" evidence="2">
    <location>
        <begin position="1732"/>
        <end position="1743"/>
    </location>
</feature>
<keyword evidence="4" id="KW-1185">Reference proteome</keyword>
<feature type="region of interest" description="Disordered" evidence="2">
    <location>
        <begin position="1732"/>
        <end position="1756"/>
    </location>
</feature>
<sequence>MADYEQEINNLVQSALVPTCDDSLGHASSGNGHGSWFDELSKENEDLKKTNKDLNQKCINQTSKLANYEEKLAVSIKDVFSIKVELDQLKKKNEENETDNSNLKLRIQELEVSRLKSRYRCQIGIALPPIYSCLTSGNSRWYSYRETRYNYEYSFEVNQYKNIKLIKELEDKKFPELEEMLKLKMKNIKRYKKNAVSYRAQITEKDNMIKRMKCHIKNIWDMIIDIGEKSGRAGILSEKQKKNILREYEEEYLSLKIVEDEEGKNICKILKGLPTPFELPDTSTRCIEKIKDMYTKEELITTSIYSSPTLLSTDEVTSSDDIHADSLRNKLLKHPLIKQAKAKKSFSKKLKPSLPLEKYEKNLISCPSPDTLSSDKEREPHFDKQSETVTYWLTRDFETSGKRSSEIIERPLTTNNSVVLNELDFCLQTKSCSKDSMINASENNTQIPNTSMPLLKISNISNENVGDISKSEDMGPFKNVCDTKQQEFSWGKEIHKEIKGRNVSNEIHKEVDMTFVNDVCNVPDLEMTSSPEKIFSDVSQSDDDDKKISNPVDTNCSQLHNDLNISDDDGEKLSNPNDINCNLLHNDLNTSDDDGEKISNPSDINCNLLQNDLNISDDDGEKISNPGNTNYGLLHNDLHISDEDLNLSDDDILKKFKETLNTLDKLPISISPLPPTPPKIKKIIKNPKPLPYDLEKTAEILQTGHISSDKKTIGISSENICSDFDKENTSDSLKSSLSSKKLDFYFSNNTIYSPEKLTNNNGLFHGRNLPTYSHNGVCSGLGKDYHNTFSETSLNLSDSDSFTLQRKNLCSVSIFGSEESLSSQHSYISPNVCQDFLFKKQANYGKKERNSKNSHLSVPSISQSHNLNDVEQDNVKIASVVDHSTESRYSVSKSENKDKTLLTSKILPVCTDSVSSVSTVNVCSSVLNNMKSLSDTKASLNKVSKKCNPLSLKCSEDISLKLNFNESESVNSTLNLNKRKMPCKYDSLVSNVSENTVNLFNDSYSLSSELQDELKLNREINEDNSNRIGPSISKKQKISNRNLCAGIKESSVSDSNSNNVSGHFPFDKQTSSQASKDNLDIVSKDIDHTIHVKNSKKNNLISSKDSSKDNSNILQKFNQNIHEPHCISELEKDSFNKKISFEHIGRNVIERVGKISTLKDSDQNTSNGKLAGIKDLVEPSEKDELKVSSIKNKEPECSNFIVPEETLGVGLHYKLNGDSNKSVHSGTCIKNSLEESLKPSSEVELQTSLVIEEIPKSLCTTIPLKKVCNKLSKRNSSSKRNTILLPGPSMPSNWTKSRIINNRSLSAAKEEIKSQKHIKEFNNSEPQKKPPIAKKTQLNVSDSFKKKIKNTGSEFVAPVRIRGRTFQSRTFIKKSGNDDITTMEVEKHSIDCNKTEDIKCPTLTVSEDINTEYLVNVKSTKIRKEHKKKNYSMNTLNSRTANSNSSDVEVELKSSVIEEKLLPAEEVILKNPLDLSLEVNNETKLSAIKNQSSLKHKLKTKKCVDKQNIKCPSNCSEKIMERLQSEEPSKKVIKQNYVLNDQSKILLLSNSEKLILNDVEQTTSEQNKTYLGEKRKFRTSLKKVSMSRKKPTLQKCGYNVENVLETQLKSNNSINNVLEIGESISISKSLNEGEELCFNNSNDYQKFVENQELSCKTPKLFDNSIEKEICTMELMKSKLECFNLLADNYTFVKDSSQICVGKNISFNEKSSICTISDRDNFTGSVVNSQDNSISTSLSETSKSMNNSNKIPKDAKERKSMEFMKKRESFRKINKVFKKINKDLKDNKSEVNLSTNPIQDILRGIENTHSIDEHFKNYVRTLTNYLINPANASDATAIIFHVLNYLHHTRENHLLKFTENREQCEILPCAENCIVMTLFKIEKMAKPYLHKLIQKTLNVTYQLVLSKKKFNIYGLASFCRVLTEICKCNGDKLLPLNLCCDLLKAKHLFSPYLVASIIGVWKEPFEISDNFSGEEMALLGAIAFGTKNYTKKLNRINKDCCLKFLSDYFTVQSVPDVKKVIEFLMERILLKCLENSFDNIWKLTSPLVILSAREDWVWVKKHVFDDYIILNLQRFSSQNLNEHAFDLYCDLYVDVIRLSPVYLPEKVLIGLFEKQTFNKDDIFIQDSTAIALMKYVLLAKREVHVSVLKWFQMNQDNPKVVKFENVYRRRLISDVSECLSIEDIVVI</sequence>
<gene>
    <name evidence="3" type="primary">NCL1_46747</name>
    <name evidence="3" type="ORF">NPIL_597222</name>
</gene>
<protein>
    <submittedName>
        <fullName evidence="3">Uncharacterized protein</fullName>
    </submittedName>
</protein>
<evidence type="ECO:0000313" key="3">
    <source>
        <dbReference type="EMBL" id="GFU00926.1"/>
    </source>
</evidence>
<evidence type="ECO:0000256" key="2">
    <source>
        <dbReference type="SAM" id="MobiDB-lite"/>
    </source>
</evidence>
<evidence type="ECO:0000256" key="1">
    <source>
        <dbReference type="SAM" id="Coils"/>
    </source>
</evidence>
<evidence type="ECO:0000313" key="4">
    <source>
        <dbReference type="Proteomes" id="UP000887013"/>
    </source>
</evidence>
<dbReference type="Proteomes" id="UP000887013">
    <property type="component" value="Unassembled WGS sequence"/>
</dbReference>
<accession>A0A8X6Q189</accession>
<feature type="region of interest" description="Disordered" evidence="2">
    <location>
        <begin position="1050"/>
        <end position="1073"/>
    </location>
</feature>
<feature type="region of interest" description="Disordered" evidence="2">
    <location>
        <begin position="531"/>
        <end position="572"/>
    </location>
</feature>
<feature type="compositionally biased region" description="Polar residues" evidence="2">
    <location>
        <begin position="551"/>
        <end position="564"/>
    </location>
</feature>
<feature type="coiled-coil region" evidence="1">
    <location>
        <begin position="37"/>
        <end position="113"/>
    </location>
</feature>